<evidence type="ECO:0000313" key="2">
    <source>
        <dbReference type="Proteomes" id="UP000257109"/>
    </source>
</evidence>
<gene>
    <name evidence="1" type="ORF">CR513_40326</name>
</gene>
<reference evidence="1" key="1">
    <citation type="submission" date="2018-05" db="EMBL/GenBank/DDBJ databases">
        <title>Draft genome of Mucuna pruriens seed.</title>
        <authorList>
            <person name="Nnadi N.E."/>
            <person name="Vos R."/>
            <person name="Hasami M.H."/>
            <person name="Devisetty U.K."/>
            <person name="Aguiy J.C."/>
        </authorList>
    </citation>
    <scope>NUCLEOTIDE SEQUENCE [LARGE SCALE GENOMIC DNA]</scope>
    <source>
        <strain evidence="1">JCA_2017</strain>
    </source>
</reference>
<dbReference type="OrthoDB" id="1747743at2759"/>
<dbReference type="AlphaFoldDB" id="A0A371FLX7"/>
<organism evidence="1 2">
    <name type="scientific">Mucuna pruriens</name>
    <name type="common">Velvet bean</name>
    <name type="synonym">Dolichos pruriens</name>
    <dbReference type="NCBI Taxonomy" id="157652"/>
    <lineage>
        <taxon>Eukaryota</taxon>
        <taxon>Viridiplantae</taxon>
        <taxon>Streptophyta</taxon>
        <taxon>Embryophyta</taxon>
        <taxon>Tracheophyta</taxon>
        <taxon>Spermatophyta</taxon>
        <taxon>Magnoliopsida</taxon>
        <taxon>eudicotyledons</taxon>
        <taxon>Gunneridae</taxon>
        <taxon>Pentapetalae</taxon>
        <taxon>rosids</taxon>
        <taxon>fabids</taxon>
        <taxon>Fabales</taxon>
        <taxon>Fabaceae</taxon>
        <taxon>Papilionoideae</taxon>
        <taxon>50 kb inversion clade</taxon>
        <taxon>NPAAA clade</taxon>
        <taxon>indigoferoid/millettioid clade</taxon>
        <taxon>Phaseoleae</taxon>
        <taxon>Mucuna</taxon>
    </lineage>
</organism>
<comment type="caution">
    <text evidence="1">The sequence shown here is derived from an EMBL/GenBank/DDBJ whole genome shotgun (WGS) entry which is preliminary data.</text>
</comment>
<sequence length="84" mass="9912">MVVDSDEILCHVVPMEATHILLGRNSQFDRKVTHYRVTNSFFFVHTRKKVILKPLSPREVSEHQLKLKIKKEKELKEQKEAEKA</sequence>
<feature type="non-terminal residue" evidence="1">
    <location>
        <position position="1"/>
    </location>
</feature>
<accession>A0A371FLX7</accession>
<proteinExistence type="predicted"/>
<evidence type="ECO:0000313" key="1">
    <source>
        <dbReference type="EMBL" id="RDX79271.1"/>
    </source>
</evidence>
<dbReference type="EMBL" id="QJKJ01008591">
    <property type="protein sequence ID" value="RDX79271.1"/>
    <property type="molecule type" value="Genomic_DNA"/>
</dbReference>
<keyword evidence="2" id="KW-1185">Reference proteome</keyword>
<dbReference type="Proteomes" id="UP000257109">
    <property type="component" value="Unassembled WGS sequence"/>
</dbReference>
<protein>
    <submittedName>
        <fullName evidence="1">Uncharacterized protein</fullName>
    </submittedName>
</protein>
<name>A0A371FLX7_MUCPR</name>